<name>A0A4P6EWF4_9MICO</name>
<dbReference type="InterPro" id="IPR015797">
    <property type="entry name" value="NUDIX_hydrolase-like_dom_sf"/>
</dbReference>
<accession>A0A4P6EWF4</accession>
<dbReference type="PANTHER" id="PTHR43046:SF16">
    <property type="entry name" value="ADP-RIBOSE PYROPHOSPHATASE YJHB-RELATED"/>
    <property type="match status" value="1"/>
</dbReference>
<sequence length="195" mass="20927">MTGAEPAAQDGPSPARAVVRPRTPGRAPDVSTAWTDDGSADHRFRVVPAAYVFLRRRVGDGPGEVLLQLREGTGFMDGHWAAGAAGHVEAGESVVAAAVREAREELGIAIDPRDLRPVTAMHRGQPGGPALEQRIDVFFEAYRWTGDPRRAEAAKAADLRWFAADGLPEPVVPHELRVLRALAAGDVPRLMVEGF</sequence>
<dbReference type="PANTHER" id="PTHR43046">
    <property type="entry name" value="GDP-MANNOSE MANNOSYL HYDROLASE"/>
    <property type="match status" value="1"/>
</dbReference>
<keyword evidence="2" id="KW-0378">Hydrolase</keyword>
<dbReference type="PROSITE" id="PS00893">
    <property type="entry name" value="NUDIX_BOX"/>
    <property type="match status" value="1"/>
</dbReference>
<dbReference type="OrthoDB" id="21342at2"/>
<keyword evidence="6" id="KW-1185">Reference proteome</keyword>
<dbReference type="EMBL" id="CP035495">
    <property type="protein sequence ID" value="QAY62348.1"/>
    <property type="molecule type" value="Genomic_DNA"/>
</dbReference>
<evidence type="ECO:0000256" key="3">
    <source>
        <dbReference type="SAM" id="MobiDB-lite"/>
    </source>
</evidence>
<organism evidence="5 6">
    <name type="scientific">Xylanimonas allomyrinae</name>
    <dbReference type="NCBI Taxonomy" id="2509459"/>
    <lineage>
        <taxon>Bacteria</taxon>
        <taxon>Bacillati</taxon>
        <taxon>Actinomycetota</taxon>
        <taxon>Actinomycetes</taxon>
        <taxon>Micrococcales</taxon>
        <taxon>Promicromonosporaceae</taxon>
        <taxon>Xylanimonas</taxon>
    </lineage>
</organism>
<protein>
    <submittedName>
        <fullName evidence="5">NUDIX domain-containing protein</fullName>
    </submittedName>
</protein>
<dbReference type="InterPro" id="IPR020084">
    <property type="entry name" value="NUDIX_hydrolase_CS"/>
</dbReference>
<evidence type="ECO:0000256" key="2">
    <source>
        <dbReference type="ARBA" id="ARBA00022801"/>
    </source>
</evidence>
<evidence type="ECO:0000256" key="1">
    <source>
        <dbReference type="ARBA" id="ARBA00001946"/>
    </source>
</evidence>
<dbReference type="AlphaFoldDB" id="A0A4P6EWF4"/>
<evidence type="ECO:0000313" key="5">
    <source>
        <dbReference type="EMBL" id="QAY62348.1"/>
    </source>
</evidence>
<dbReference type="KEGG" id="xyl:ET495_02680"/>
<dbReference type="GO" id="GO:0016787">
    <property type="term" value="F:hydrolase activity"/>
    <property type="evidence" value="ECO:0007669"/>
    <property type="project" value="UniProtKB-KW"/>
</dbReference>
<comment type="cofactor">
    <cofactor evidence="1">
        <name>Mg(2+)</name>
        <dbReference type="ChEBI" id="CHEBI:18420"/>
    </cofactor>
</comment>
<dbReference type="Pfam" id="PF00293">
    <property type="entry name" value="NUDIX"/>
    <property type="match status" value="1"/>
</dbReference>
<gene>
    <name evidence="5" type="ORF">ET495_02680</name>
</gene>
<dbReference type="Gene3D" id="3.90.79.10">
    <property type="entry name" value="Nucleoside Triphosphate Pyrophosphohydrolase"/>
    <property type="match status" value="1"/>
</dbReference>
<evidence type="ECO:0000259" key="4">
    <source>
        <dbReference type="PROSITE" id="PS51462"/>
    </source>
</evidence>
<dbReference type="InterPro" id="IPR000086">
    <property type="entry name" value="NUDIX_hydrolase_dom"/>
</dbReference>
<dbReference type="Proteomes" id="UP000291758">
    <property type="component" value="Chromosome"/>
</dbReference>
<dbReference type="PROSITE" id="PS51462">
    <property type="entry name" value="NUDIX"/>
    <property type="match status" value="1"/>
</dbReference>
<dbReference type="CDD" id="cd04683">
    <property type="entry name" value="NUDIX_Hydrolase"/>
    <property type="match status" value="1"/>
</dbReference>
<evidence type="ECO:0000313" key="6">
    <source>
        <dbReference type="Proteomes" id="UP000291758"/>
    </source>
</evidence>
<feature type="region of interest" description="Disordered" evidence="3">
    <location>
        <begin position="1"/>
        <end position="34"/>
    </location>
</feature>
<dbReference type="SUPFAM" id="SSF55811">
    <property type="entry name" value="Nudix"/>
    <property type="match status" value="1"/>
</dbReference>
<proteinExistence type="predicted"/>
<feature type="domain" description="Nudix hydrolase" evidence="4">
    <location>
        <begin position="45"/>
        <end position="184"/>
    </location>
</feature>
<reference evidence="5 6" key="1">
    <citation type="submission" date="2019-01" db="EMBL/GenBank/DDBJ databases">
        <title>Genome sequencing of strain 2JSPR-7.</title>
        <authorList>
            <person name="Heo J."/>
            <person name="Kim S.-J."/>
            <person name="Kim J.-S."/>
            <person name="Hong S.-B."/>
            <person name="Kwon S.-W."/>
        </authorList>
    </citation>
    <scope>NUCLEOTIDE SEQUENCE [LARGE SCALE GENOMIC DNA]</scope>
    <source>
        <strain evidence="5 6">2JSPR-7</strain>
    </source>
</reference>